<protein>
    <submittedName>
        <fullName evidence="3">Uncharacterized protein</fullName>
    </submittedName>
</protein>
<accession>A0A5R9GI26</accession>
<feature type="transmembrane region" description="Helical" evidence="2">
    <location>
        <begin position="36"/>
        <end position="57"/>
    </location>
</feature>
<keyword evidence="2" id="KW-0812">Transmembrane</keyword>
<dbReference type="OrthoDB" id="2622205at2"/>
<proteinExistence type="predicted"/>
<keyword evidence="4" id="KW-1185">Reference proteome</keyword>
<name>A0A5R9GI26_9BACL</name>
<dbReference type="Proteomes" id="UP000309676">
    <property type="component" value="Unassembled WGS sequence"/>
</dbReference>
<sequence length="61" mass="7038">MTNYSSNADRDEKKTDGPLPPRSKLHPSNKLKMTRLFYHFLVVCFLLLTAGLVLWGVQFLE</sequence>
<keyword evidence="2" id="KW-0472">Membrane</keyword>
<reference evidence="3 4" key="1">
    <citation type="submission" date="2019-05" db="EMBL/GenBank/DDBJ databases">
        <authorList>
            <person name="Narsing Rao M.P."/>
            <person name="Li W.J."/>
        </authorList>
    </citation>
    <scope>NUCLEOTIDE SEQUENCE [LARGE SCALE GENOMIC DNA]</scope>
    <source>
        <strain evidence="3 4">SYSU_K30003</strain>
    </source>
</reference>
<evidence type="ECO:0000313" key="4">
    <source>
        <dbReference type="Proteomes" id="UP000309676"/>
    </source>
</evidence>
<dbReference type="AlphaFoldDB" id="A0A5R9GI26"/>
<dbReference type="RefSeq" id="WP_138193305.1">
    <property type="nucleotide sequence ID" value="NZ_VCIW01000003.1"/>
</dbReference>
<dbReference type="EMBL" id="VCIW01000003">
    <property type="protein sequence ID" value="TLS53064.1"/>
    <property type="molecule type" value="Genomic_DNA"/>
</dbReference>
<evidence type="ECO:0000256" key="2">
    <source>
        <dbReference type="SAM" id="Phobius"/>
    </source>
</evidence>
<gene>
    <name evidence="3" type="ORF">FE782_06765</name>
</gene>
<organism evidence="3 4">
    <name type="scientific">Paenibacillus antri</name>
    <dbReference type="NCBI Taxonomy" id="2582848"/>
    <lineage>
        <taxon>Bacteria</taxon>
        <taxon>Bacillati</taxon>
        <taxon>Bacillota</taxon>
        <taxon>Bacilli</taxon>
        <taxon>Bacillales</taxon>
        <taxon>Paenibacillaceae</taxon>
        <taxon>Paenibacillus</taxon>
    </lineage>
</organism>
<feature type="region of interest" description="Disordered" evidence="1">
    <location>
        <begin position="1"/>
        <end position="27"/>
    </location>
</feature>
<keyword evidence="2" id="KW-1133">Transmembrane helix</keyword>
<comment type="caution">
    <text evidence="3">The sequence shown here is derived from an EMBL/GenBank/DDBJ whole genome shotgun (WGS) entry which is preliminary data.</text>
</comment>
<evidence type="ECO:0000256" key="1">
    <source>
        <dbReference type="SAM" id="MobiDB-lite"/>
    </source>
</evidence>
<evidence type="ECO:0000313" key="3">
    <source>
        <dbReference type="EMBL" id="TLS53064.1"/>
    </source>
</evidence>